<evidence type="ECO:0000313" key="3">
    <source>
        <dbReference type="EMBL" id="PGH33010.1"/>
    </source>
</evidence>
<organism evidence="3 4">
    <name type="scientific">[Emmonsia] crescens</name>
    <dbReference type="NCBI Taxonomy" id="73230"/>
    <lineage>
        <taxon>Eukaryota</taxon>
        <taxon>Fungi</taxon>
        <taxon>Dikarya</taxon>
        <taxon>Ascomycota</taxon>
        <taxon>Pezizomycotina</taxon>
        <taxon>Eurotiomycetes</taxon>
        <taxon>Eurotiomycetidae</taxon>
        <taxon>Onygenales</taxon>
        <taxon>Ajellomycetaceae</taxon>
        <taxon>Emergomyces</taxon>
    </lineage>
</organism>
<feature type="signal peptide" evidence="2">
    <location>
        <begin position="1"/>
        <end position="21"/>
    </location>
</feature>
<proteinExistence type="predicted"/>
<protein>
    <submittedName>
        <fullName evidence="3">Uncharacterized protein</fullName>
    </submittedName>
</protein>
<dbReference type="AlphaFoldDB" id="A0A2B7ZI52"/>
<dbReference type="Proteomes" id="UP000226031">
    <property type="component" value="Unassembled WGS sequence"/>
</dbReference>
<sequence>MAWSLPLLLSFLIASSSSALALEKKLWPRQLDVDPRLTCKTCTECFGSGYVICSTIGCFNPDEGQQCCADAAICVAKDNSCCDDFGGPGVTATTDGTPLPTSLYTPSFTPTGTPHSFECYRYESGEQCCAKSDGLIYCSASGDFPNIKCYHPTEQICCSDGTVCSGDGCCDLVNASPITPTATIPGTGRASARETNATSGSVPASSPTTSNVAAMKNVVGGMAPAAMGILGLAAWL</sequence>
<feature type="compositionally biased region" description="Polar residues" evidence="1">
    <location>
        <begin position="193"/>
        <end position="208"/>
    </location>
</feature>
<gene>
    <name evidence="3" type="ORF">GX50_04156</name>
</gene>
<evidence type="ECO:0000313" key="4">
    <source>
        <dbReference type="Proteomes" id="UP000226031"/>
    </source>
</evidence>
<name>A0A2B7ZI52_9EURO</name>
<reference evidence="3 4" key="1">
    <citation type="submission" date="2017-10" db="EMBL/GenBank/DDBJ databases">
        <title>Comparative genomics in systemic dimorphic fungi from Ajellomycetaceae.</title>
        <authorList>
            <person name="Munoz J.F."/>
            <person name="Mcewen J.G."/>
            <person name="Clay O.K."/>
            <person name="Cuomo C.A."/>
        </authorList>
    </citation>
    <scope>NUCLEOTIDE SEQUENCE [LARGE SCALE GENOMIC DNA]</scope>
    <source>
        <strain evidence="3 4">UAMH4076</strain>
    </source>
</reference>
<comment type="caution">
    <text evidence="3">The sequence shown here is derived from an EMBL/GenBank/DDBJ whole genome shotgun (WGS) entry which is preliminary data.</text>
</comment>
<feature type="region of interest" description="Disordered" evidence="1">
    <location>
        <begin position="185"/>
        <end position="208"/>
    </location>
</feature>
<dbReference type="EMBL" id="PDND01000074">
    <property type="protein sequence ID" value="PGH33010.1"/>
    <property type="molecule type" value="Genomic_DNA"/>
</dbReference>
<evidence type="ECO:0000256" key="2">
    <source>
        <dbReference type="SAM" id="SignalP"/>
    </source>
</evidence>
<evidence type="ECO:0000256" key="1">
    <source>
        <dbReference type="SAM" id="MobiDB-lite"/>
    </source>
</evidence>
<accession>A0A2B7ZI52</accession>
<feature type="chain" id="PRO_5012225534" evidence="2">
    <location>
        <begin position="22"/>
        <end position="236"/>
    </location>
</feature>
<keyword evidence="2" id="KW-0732">Signal</keyword>
<keyword evidence="4" id="KW-1185">Reference proteome</keyword>